<dbReference type="KEGG" id="malk:MalAC0309_0827"/>
<dbReference type="Proteomes" id="UP000218965">
    <property type="component" value="Chromosome"/>
</dbReference>
<protein>
    <submittedName>
        <fullName evidence="3">Uncharacterized protein</fullName>
    </submittedName>
</protein>
<dbReference type="AlphaFoldDB" id="A0A0U5BEQ2"/>
<gene>
    <name evidence="3" type="ORF">MalAC0309_0827</name>
</gene>
<keyword evidence="2" id="KW-0812">Transmembrane</keyword>
<keyword evidence="2" id="KW-1133">Transmembrane helix</keyword>
<evidence type="ECO:0000256" key="2">
    <source>
        <dbReference type="SAM" id="Phobius"/>
    </source>
</evidence>
<evidence type="ECO:0000313" key="4">
    <source>
        <dbReference type="Proteomes" id="UP000218965"/>
    </source>
</evidence>
<proteinExistence type="predicted"/>
<reference evidence="3 4" key="2">
    <citation type="submission" date="2016-01" db="EMBL/GenBank/DDBJ databases">
        <title>Microcella alkaliphila JAM AC0309 whole genome shotgun sequence.</title>
        <authorList>
            <person name="Kurata A."/>
            <person name="Hirose Y."/>
            <person name="Kishimoto N."/>
            <person name="Kobayashi T."/>
        </authorList>
    </citation>
    <scope>NUCLEOTIDE SEQUENCE [LARGE SCALE GENOMIC DNA]</scope>
    <source>
        <strain evidence="3 4">JAM AC0309</strain>
    </source>
</reference>
<accession>A0A0U5BEQ2</accession>
<sequence length="123" mass="13512">MNDDPIELREWPDDPDRDSSAGLSPWERRRRVLRWVSIVAMLALVIPGALGTWSVARNTAAQACRMAVDFYAAPGVPSRIAFELTDPRLLGWNCYALSPAGEVRIAVLGLIPGRPSLEPRTGT</sequence>
<evidence type="ECO:0000313" key="3">
    <source>
        <dbReference type="EMBL" id="BAU31694.1"/>
    </source>
</evidence>
<dbReference type="EMBL" id="AP017315">
    <property type="protein sequence ID" value="BAU31694.1"/>
    <property type="molecule type" value="Genomic_DNA"/>
</dbReference>
<feature type="transmembrane region" description="Helical" evidence="2">
    <location>
        <begin position="32"/>
        <end position="56"/>
    </location>
</feature>
<name>A0A0U5BEQ2_9MICO</name>
<organism evidence="3 4">
    <name type="scientific">Microcella alkaliphila</name>
    <dbReference type="NCBI Taxonomy" id="279828"/>
    <lineage>
        <taxon>Bacteria</taxon>
        <taxon>Bacillati</taxon>
        <taxon>Actinomycetota</taxon>
        <taxon>Actinomycetes</taxon>
        <taxon>Micrococcales</taxon>
        <taxon>Microbacteriaceae</taxon>
        <taxon>Microcella</taxon>
    </lineage>
</organism>
<feature type="compositionally biased region" description="Basic and acidic residues" evidence="1">
    <location>
        <begin position="1"/>
        <end position="19"/>
    </location>
</feature>
<keyword evidence="2" id="KW-0472">Membrane</keyword>
<reference evidence="4" key="1">
    <citation type="submission" date="2015-12" db="EMBL/GenBank/DDBJ databases">
        <authorList>
            <person name="Shamseldin A."/>
            <person name="Moawad H."/>
            <person name="Abd El-Rahim W.M."/>
            <person name="Sadowsky M.J."/>
        </authorList>
    </citation>
    <scope>NUCLEOTIDE SEQUENCE [LARGE SCALE GENOMIC DNA]</scope>
    <source>
        <strain evidence="4">JAM AC0309</strain>
    </source>
</reference>
<dbReference type="OrthoDB" id="5122659at2"/>
<evidence type="ECO:0000256" key="1">
    <source>
        <dbReference type="SAM" id="MobiDB-lite"/>
    </source>
</evidence>
<feature type="region of interest" description="Disordered" evidence="1">
    <location>
        <begin position="1"/>
        <end position="23"/>
    </location>
</feature>
<dbReference type="RefSeq" id="WP_096420896.1">
    <property type="nucleotide sequence ID" value="NZ_AP017315.1"/>
</dbReference>